<evidence type="ECO:0000313" key="3">
    <source>
        <dbReference type="Proteomes" id="UP000321197"/>
    </source>
</evidence>
<feature type="transmembrane region" description="Helical" evidence="1">
    <location>
        <begin position="135"/>
        <end position="157"/>
    </location>
</feature>
<protein>
    <submittedName>
        <fullName evidence="2">Uncharacterized protein</fullName>
    </submittedName>
</protein>
<feature type="transmembrane region" description="Helical" evidence="1">
    <location>
        <begin position="449"/>
        <end position="470"/>
    </location>
</feature>
<keyword evidence="1" id="KW-1133">Transmembrane helix</keyword>
<feature type="transmembrane region" description="Helical" evidence="1">
    <location>
        <begin position="287"/>
        <end position="308"/>
    </location>
</feature>
<feature type="transmembrane region" description="Helical" evidence="1">
    <location>
        <begin position="361"/>
        <end position="386"/>
    </location>
</feature>
<feature type="transmembrane region" description="Helical" evidence="1">
    <location>
        <begin position="219"/>
        <end position="238"/>
    </location>
</feature>
<organism evidence="2 3">
    <name type="scientific">Meiothermus hypogaeus NBRC 106114</name>
    <dbReference type="NCBI Taxonomy" id="1227553"/>
    <lineage>
        <taxon>Bacteria</taxon>
        <taxon>Thermotogati</taxon>
        <taxon>Deinococcota</taxon>
        <taxon>Deinococci</taxon>
        <taxon>Thermales</taxon>
        <taxon>Thermaceae</taxon>
        <taxon>Meiothermus</taxon>
    </lineage>
</organism>
<feature type="transmembrane region" description="Helical" evidence="1">
    <location>
        <begin position="392"/>
        <end position="413"/>
    </location>
</feature>
<keyword evidence="1" id="KW-0472">Membrane</keyword>
<keyword evidence="1" id="KW-0812">Transmembrane</keyword>
<dbReference type="AlphaFoldDB" id="A0A511R0Y0"/>
<dbReference type="RefSeq" id="WP_119340774.1">
    <property type="nucleotide sequence ID" value="NZ_BJXL01000012.1"/>
</dbReference>
<name>A0A511R0Y0_9DEIN</name>
<reference evidence="2 3" key="1">
    <citation type="submission" date="2019-07" db="EMBL/GenBank/DDBJ databases">
        <title>Whole genome shotgun sequence of Meiothermus hypogaeus NBRC 106114.</title>
        <authorList>
            <person name="Hosoyama A."/>
            <person name="Uohara A."/>
            <person name="Ohji S."/>
            <person name="Ichikawa N."/>
        </authorList>
    </citation>
    <scope>NUCLEOTIDE SEQUENCE [LARGE SCALE GENOMIC DNA]</scope>
    <source>
        <strain evidence="2 3">NBRC 106114</strain>
    </source>
</reference>
<feature type="transmembrane region" description="Helical" evidence="1">
    <location>
        <begin position="195"/>
        <end position="214"/>
    </location>
</feature>
<proteinExistence type="predicted"/>
<feature type="transmembrane region" description="Helical" evidence="1">
    <location>
        <begin position="169"/>
        <end position="189"/>
    </location>
</feature>
<feature type="transmembrane region" description="Helical" evidence="1">
    <location>
        <begin position="111"/>
        <end position="129"/>
    </location>
</feature>
<feature type="transmembrane region" description="Helical" evidence="1">
    <location>
        <begin position="244"/>
        <end position="266"/>
    </location>
</feature>
<comment type="caution">
    <text evidence="2">The sequence shown here is derived from an EMBL/GenBank/DDBJ whole genome shotgun (WGS) entry which is preliminary data.</text>
</comment>
<dbReference type="EMBL" id="BJXL01000012">
    <property type="protein sequence ID" value="GEM82462.1"/>
    <property type="molecule type" value="Genomic_DNA"/>
</dbReference>
<accession>A0A511R0Y0</accession>
<feature type="transmembrane region" description="Helical" evidence="1">
    <location>
        <begin position="314"/>
        <end position="334"/>
    </location>
</feature>
<evidence type="ECO:0000313" key="2">
    <source>
        <dbReference type="EMBL" id="GEM82462.1"/>
    </source>
</evidence>
<dbReference type="Proteomes" id="UP000321197">
    <property type="component" value="Unassembled WGS sequence"/>
</dbReference>
<dbReference type="OrthoDB" id="4339140at2"/>
<gene>
    <name evidence="2" type="ORF">MHY01S_06280</name>
</gene>
<evidence type="ECO:0000256" key="1">
    <source>
        <dbReference type="SAM" id="Phobius"/>
    </source>
</evidence>
<feature type="transmembrane region" description="Helical" evidence="1">
    <location>
        <begin position="420"/>
        <end position="443"/>
    </location>
</feature>
<sequence>MSQRIEFFEDRGVAVLPSYTRTGKALSTPSNRLAQLMQHLGPVLETAVDSQQIAAALEAHGYNDRMVLERYGYPNVFELAEALFRTVPRKLTPAKSRVYHFSNTLRELSHGLFYGMPGLFYPAVFAWVGPQEATLGLILSAILGWSWSQGMIRLAYVLMGQGFAPEARVLLRTMMFVGLGLAALIPPIIQGSPPLVALVVLQMAYHMASGILLLYKRELWLLVATSPAVVSGVLFLLAPEVLGAATTTLVMMVSVLLSFVAALVTTQAKATHSPWKVLQRADWLDTLPLMLYGFLSAIFVFLNPFWHWMTNTPIASGLAVVPLVLSMGGLEWQLRIFLERMSLLLASTSDLSVFARNVNRIFLSVLATYGLLLLVLSLLAIGILNLRDSESQIFLVANFMLGLGFFVAFTLTSMNRTLRVLLGMVLALMVYLAAFGLSIQGLLPLNGHLSYLLGCGVFSIYLLLVALPVLRELRNYQ</sequence>